<keyword evidence="1" id="KW-0732">Signal</keyword>
<comment type="caution">
    <text evidence="2">The sequence shown here is derived from an EMBL/GenBank/DDBJ whole genome shotgun (WGS) entry which is preliminary data.</text>
</comment>
<feature type="chain" id="PRO_5041356966" evidence="1">
    <location>
        <begin position="22"/>
        <end position="165"/>
    </location>
</feature>
<gene>
    <name evidence="2" type="ORF">F5890DRAFT_907886</name>
</gene>
<dbReference type="EMBL" id="MU801931">
    <property type="protein sequence ID" value="KAJ3986974.1"/>
    <property type="molecule type" value="Genomic_DNA"/>
</dbReference>
<proteinExistence type="predicted"/>
<dbReference type="PROSITE" id="PS51257">
    <property type="entry name" value="PROKAR_LIPOPROTEIN"/>
    <property type="match status" value="1"/>
</dbReference>
<evidence type="ECO:0000256" key="1">
    <source>
        <dbReference type="SAM" id="SignalP"/>
    </source>
</evidence>
<sequence length="165" mass="17960">MHFQKLLAVCILLISCHGAIASPLNIGGASPGGGLRAVTSNTASSDDDKVVELERRAEVTQLLPIGFVILRRIGYGVVFLGKHSIMKGKDNVFYKELNEQQITYVSSLESGAHFTVPVDISAEISALTEAIKEDNGCKWILEAVKFWRQVTAKEKSLKIPLTCMG</sequence>
<protein>
    <submittedName>
        <fullName evidence="2">Uncharacterized protein</fullName>
    </submittedName>
</protein>
<evidence type="ECO:0000313" key="3">
    <source>
        <dbReference type="Proteomes" id="UP001163850"/>
    </source>
</evidence>
<accession>A0AA38Q3X2</accession>
<organism evidence="2 3">
    <name type="scientific">Lentinula detonsa</name>
    <dbReference type="NCBI Taxonomy" id="2804962"/>
    <lineage>
        <taxon>Eukaryota</taxon>
        <taxon>Fungi</taxon>
        <taxon>Dikarya</taxon>
        <taxon>Basidiomycota</taxon>
        <taxon>Agaricomycotina</taxon>
        <taxon>Agaricomycetes</taxon>
        <taxon>Agaricomycetidae</taxon>
        <taxon>Agaricales</taxon>
        <taxon>Marasmiineae</taxon>
        <taxon>Omphalotaceae</taxon>
        <taxon>Lentinula</taxon>
    </lineage>
</organism>
<name>A0AA38Q3X2_9AGAR</name>
<dbReference type="AlphaFoldDB" id="A0AA38Q3X2"/>
<reference evidence="2" key="1">
    <citation type="submission" date="2022-08" db="EMBL/GenBank/DDBJ databases">
        <authorList>
            <consortium name="DOE Joint Genome Institute"/>
            <person name="Min B."/>
            <person name="Riley R."/>
            <person name="Sierra-Patev S."/>
            <person name="Naranjo-Ortiz M."/>
            <person name="Looney B."/>
            <person name="Konkel Z."/>
            <person name="Slot J.C."/>
            <person name="Sakamoto Y."/>
            <person name="Steenwyk J.L."/>
            <person name="Rokas A."/>
            <person name="Carro J."/>
            <person name="Camarero S."/>
            <person name="Ferreira P."/>
            <person name="Molpeceres G."/>
            <person name="Ruiz-Duenas F.J."/>
            <person name="Serrano A."/>
            <person name="Henrissat B."/>
            <person name="Drula E."/>
            <person name="Hughes K.W."/>
            <person name="Mata J.L."/>
            <person name="Ishikawa N.K."/>
            <person name="Vargas-Isla R."/>
            <person name="Ushijima S."/>
            <person name="Smith C.A."/>
            <person name="Ahrendt S."/>
            <person name="Andreopoulos W."/>
            <person name="He G."/>
            <person name="Labutti K."/>
            <person name="Lipzen A."/>
            <person name="Ng V."/>
            <person name="Sandor L."/>
            <person name="Barry K."/>
            <person name="Martinez A.T."/>
            <person name="Xiao Y."/>
            <person name="Gibbons J.G."/>
            <person name="Terashima K."/>
            <person name="Hibbett D.S."/>
            <person name="Grigoriev I.V."/>
        </authorList>
    </citation>
    <scope>NUCLEOTIDE SEQUENCE</scope>
    <source>
        <strain evidence="2">TFB7829</strain>
    </source>
</reference>
<dbReference type="Proteomes" id="UP001163850">
    <property type="component" value="Unassembled WGS sequence"/>
</dbReference>
<feature type="signal peptide" evidence="1">
    <location>
        <begin position="1"/>
        <end position="21"/>
    </location>
</feature>
<evidence type="ECO:0000313" key="2">
    <source>
        <dbReference type="EMBL" id="KAJ3986974.1"/>
    </source>
</evidence>